<feature type="chain" id="PRO_5039343903" evidence="4">
    <location>
        <begin position="21"/>
        <end position="510"/>
    </location>
</feature>
<feature type="region of interest" description="Disordered" evidence="2">
    <location>
        <begin position="455"/>
        <end position="475"/>
    </location>
</feature>
<dbReference type="Proteomes" id="UP000199183">
    <property type="component" value="Unassembled WGS sequence"/>
</dbReference>
<evidence type="ECO:0000256" key="2">
    <source>
        <dbReference type="SAM" id="MobiDB-lite"/>
    </source>
</evidence>
<dbReference type="OrthoDB" id="904022at2"/>
<gene>
    <name evidence="5" type="ORF">SAMN04489806_2577</name>
</gene>
<keyword evidence="3" id="KW-0472">Membrane</keyword>
<dbReference type="AlphaFoldDB" id="A0A1H4PPS7"/>
<evidence type="ECO:0000256" key="4">
    <source>
        <dbReference type="SAM" id="SignalP"/>
    </source>
</evidence>
<feature type="transmembrane region" description="Helical" evidence="3">
    <location>
        <begin position="484"/>
        <end position="504"/>
    </location>
</feature>
<evidence type="ECO:0000256" key="3">
    <source>
        <dbReference type="SAM" id="Phobius"/>
    </source>
</evidence>
<dbReference type="Gene3D" id="2.60.40.4270">
    <property type="entry name" value="Listeria-Bacteroides repeat domain"/>
    <property type="match status" value="1"/>
</dbReference>
<comment type="subcellular location">
    <subcellularLocation>
        <location evidence="1">Cell envelope</location>
    </subcellularLocation>
</comment>
<organism evidence="5 6">
    <name type="scientific">Paramicrobacterium humi</name>
    <dbReference type="NCBI Taxonomy" id="640635"/>
    <lineage>
        <taxon>Bacteria</taxon>
        <taxon>Bacillati</taxon>
        <taxon>Actinomycetota</taxon>
        <taxon>Actinomycetes</taxon>
        <taxon>Micrococcales</taxon>
        <taxon>Microbacteriaceae</taxon>
        <taxon>Paramicrobacterium</taxon>
    </lineage>
</organism>
<keyword evidence="6" id="KW-1185">Reference proteome</keyword>
<keyword evidence="4" id="KW-0732">Signal</keyword>
<feature type="signal peptide" evidence="4">
    <location>
        <begin position="1"/>
        <end position="20"/>
    </location>
</feature>
<dbReference type="GO" id="GO:0030313">
    <property type="term" value="C:cell envelope"/>
    <property type="evidence" value="ECO:0007669"/>
    <property type="project" value="UniProtKB-SubCell"/>
</dbReference>
<proteinExistence type="predicted"/>
<dbReference type="EMBL" id="FNRY01000001">
    <property type="protein sequence ID" value="SEC09406.1"/>
    <property type="molecule type" value="Genomic_DNA"/>
</dbReference>
<keyword evidence="3" id="KW-0812">Transmembrane</keyword>
<sequence length="510" mass="51010">MIRRTALRRTLHGVAVAAIASIGLPAIPAHEINVATASELVVAVAGLSDGEAATVVLDVPLTLEEELDVPSGVALTIDLSGHDLTIAASHEGDAGIGVPVSSAFTLTDRIDDSRARAAITGAVGGAGIGGDAGEKTGEIRITAARVEAHGGDCGAGIGAGRGGAAGTVHVIAGDVTATGSAGAAGIGGGCGSDGGVLEIGSEATVTLEGAEGPAFGGVAKDGAERAFGRLDNAGVLRIASGTLTVPSGASAEQPLMRNTGRLEIGEQARLVAEGVVENAGTITPADRVDHVENVHGHRHLLSFEDADGTVTAFTVLAASLSGAGIELPTRERPDARFDGWSGPDGTPFTTASPLTPASGDADVIRLRVRWIVAVRFNGLDAPIVELAAGSTVAQPFSPLRDGYRFAGWADAAGSPWDFRAPVHGDLELYATWAPSDDGTTSGPAPGLVAVTGTVRSSPMTTPAHPAPASDREKEPTATIGRVDASMIGLGVLVLLMVGGMAFGFGSGARE</sequence>
<reference evidence="5 6" key="1">
    <citation type="submission" date="2016-10" db="EMBL/GenBank/DDBJ databases">
        <authorList>
            <person name="de Groot N.N."/>
        </authorList>
    </citation>
    <scope>NUCLEOTIDE SEQUENCE [LARGE SCALE GENOMIC DNA]</scope>
    <source>
        <strain evidence="5 6">DSM 21799</strain>
    </source>
</reference>
<dbReference type="InterPro" id="IPR042229">
    <property type="entry name" value="Listeria/Bacterioides_rpt_sf"/>
</dbReference>
<evidence type="ECO:0000313" key="5">
    <source>
        <dbReference type="EMBL" id="SEC09406.1"/>
    </source>
</evidence>
<name>A0A1H4PPS7_9MICO</name>
<evidence type="ECO:0000313" key="6">
    <source>
        <dbReference type="Proteomes" id="UP000199183"/>
    </source>
</evidence>
<dbReference type="STRING" id="640635.SAMN04489806_2577"/>
<dbReference type="InterPro" id="IPR013378">
    <property type="entry name" value="InlB-like_B-rpt"/>
</dbReference>
<accession>A0A1H4PPS7</accession>
<dbReference type="Pfam" id="PF09479">
    <property type="entry name" value="Flg_new"/>
    <property type="match status" value="1"/>
</dbReference>
<dbReference type="NCBIfam" id="TIGR02543">
    <property type="entry name" value="List_Bact_rpt"/>
    <property type="match status" value="1"/>
</dbReference>
<evidence type="ECO:0000256" key="1">
    <source>
        <dbReference type="ARBA" id="ARBA00004196"/>
    </source>
</evidence>
<protein>
    <submittedName>
        <fullName evidence="5">Listeria/Bacterioides repeat-containing protein</fullName>
    </submittedName>
</protein>
<dbReference type="RefSeq" id="WP_091185088.1">
    <property type="nucleotide sequence ID" value="NZ_FNRY01000001.1"/>
</dbReference>
<keyword evidence="3" id="KW-1133">Transmembrane helix</keyword>